<keyword evidence="2" id="KW-1185">Reference proteome</keyword>
<dbReference type="GO" id="GO:0008410">
    <property type="term" value="F:CoA-transferase activity"/>
    <property type="evidence" value="ECO:0007669"/>
    <property type="project" value="InterPro"/>
</dbReference>
<proteinExistence type="predicted"/>
<gene>
    <name evidence="1" type="ORF">GCM10010145_65580</name>
</gene>
<dbReference type="PANTHER" id="PTHR13707">
    <property type="entry name" value="KETOACID-COENZYME A TRANSFERASE"/>
    <property type="match status" value="1"/>
</dbReference>
<organism evidence="1 2">
    <name type="scientific">Streptomyces ruber</name>
    <dbReference type="NCBI Taxonomy" id="83378"/>
    <lineage>
        <taxon>Bacteria</taxon>
        <taxon>Bacillati</taxon>
        <taxon>Actinomycetota</taxon>
        <taxon>Actinomycetes</taxon>
        <taxon>Kitasatosporales</taxon>
        <taxon>Streptomycetaceae</taxon>
        <taxon>Streptomyces</taxon>
    </lineage>
</organism>
<reference evidence="1" key="1">
    <citation type="journal article" date="2014" name="Int. J. Syst. Evol. Microbiol.">
        <title>Complete genome sequence of Corynebacterium casei LMG S-19264T (=DSM 44701T), isolated from a smear-ripened cheese.</title>
        <authorList>
            <consortium name="US DOE Joint Genome Institute (JGI-PGF)"/>
            <person name="Walter F."/>
            <person name="Albersmeier A."/>
            <person name="Kalinowski J."/>
            <person name="Ruckert C."/>
        </authorList>
    </citation>
    <scope>NUCLEOTIDE SEQUENCE</scope>
    <source>
        <strain evidence="1">JCM 3131</strain>
    </source>
</reference>
<reference evidence="1" key="2">
    <citation type="submission" date="2020-09" db="EMBL/GenBank/DDBJ databases">
        <authorList>
            <person name="Sun Q."/>
            <person name="Ohkuma M."/>
        </authorList>
    </citation>
    <scope>NUCLEOTIDE SEQUENCE</scope>
    <source>
        <strain evidence="1">JCM 3131</strain>
    </source>
</reference>
<evidence type="ECO:0000313" key="1">
    <source>
        <dbReference type="EMBL" id="GGQ87003.1"/>
    </source>
</evidence>
<dbReference type="SUPFAM" id="SSF100950">
    <property type="entry name" value="NagB/RpiA/CoA transferase-like"/>
    <property type="match status" value="1"/>
</dbReference>
<accession>A0A918BR53</accession>
<name>A0A918BR53_9ACTN</name>
<protein>
    <submittedName>
        <fullName evidence="1">Uncharacterized protein</fullName>
    </submittedName>
</protein>
<dbReference type="AlphaFoldDB" id="A0A918BR53"/>
<dbReference type="Proteomes" id="UP000620156">
    <property type="component" value="Unassembled WGS sequence"/>
</dbReference>
<dbReference type="InterPro" id="IPR004165">
    <property type="entry name" value="CoA_trans_fam_I"/>
</dbReference>
<dbReference type="InterPro" id="IPR037171">
    <property type="entry name" value="NagB/RpiA_transferase-like"/>
</dbReference>
<dbReference type="PANTHER" id="PTHR13707:SF57">
    <property type="entry name" value="SUCCINYL-COA:3-KETOACID COENZYME A TRANSFERASE SUBUNIT B-RELATED"/>
    <property type="match status" value="1"/>
</dbReference>
<dbReference type="EMBL" id="BMQK01000025">
    <property type="protein sequence ID" value="GGQ87003.1"/>
    <property type="molecule type" value="Genomic_DNA"/>
</dbReference>
<sequence>MDKAVPTAADAVADVPDGASPAVGGLGLSGVPPKILRECALPLTGRGCADRIIAGLGVLDVTGDGLVPVECAPGVTPDEMLSRTAAEVRIPEEITS</sequence>
<evidence type="ECO:0000313" key="2">
    <source>
        <dbReference type="Proteomes" id="UP000620156"/>
    </source>
</evidence>
<comment type="caution">
    <text evidence="1">The sequence shown here is derived from an EMBL/GenBank/DDBJ whole genome shotgun (WGS) entry which is preliminary data.</text>
</comment>
<dbReference type="Gene3D" id="3.40.1080.10">
    <property type="entry name" value="Glutaconate Coenzyme A-transferase"/>
    <property type="match status" value="1"/>
</dbReference>